<name>A0A2S2QVF4_9HEMI</name>
<protein>
    <submittedName>
        <fullName evidence="2">Uncharacterized protein</fullName>
    </submittedName>
</protein>
<gene>
    <name evidence="2" type="ORF">g.67111</name>
</gene>
<keyword evidence="1" id="KW-0812">Transmembrane</keyword>
<evidence type="ECO:0000313" key="2">
    <source>
        <dbReference type="EMBL" id="MBY81694.1"/>
    </source>
</evidence>
<keyword evidence="1" id="KW-0472">Membrane</keyword>
<feature type="transmembrane region" description="Helical" evidence="1">
    <location>
        <begin position="12"/>
        <end position="29"/>
    </location>
</feature>
<sequence>MYKPLQLQAIDIITIYVLLTRIYCIAVSFRPTQSTMKKRCIRTPRSMVHASALPDTGFNEWCRLKHPDACDPESMVVELQPSFQDVVPIYFNTLIGPGPVASLAKR</sequence>
<dbReference type="AlphaFoldDB" id="A0A2S2QVF4"/>
<keyword evidence="1" id="KW-1133">Transmembrane helix</keyword>
<proteinExistence type="predicted"/>
<organism evidence="2">
    <name type="scientific">Sipha flava</name>
    <name type="common">yellow sugarcane aphid</name>
    <dbReference type="NCBI Taxonomy" id="143950"/>
    <lineage>
        <taxon>Eukaryota</taxon>
        <taxon>Metazoa</taxon>
        <taxon>Ecdysozoa</taxon>
        <taxon>Arthropoda</taxon>
        <taxon>Hexapoda</taxon>
        <taxon>Insecta</taxon>
        <taxon>Pterygota</taxon>
        <taxon>Neoptera</taxon>
        <taxon>Paraneoptera</taxon>
        <taxon>Hemiptera</taxon>
        <taxon>Sternorrhyncha</taxon>
        <taxon>Aphidomorpha</taxon>
        <taxon>Aphidoidea</taxon>
        <taxon>Aphididae</taxon>
        <taxon>Sipha</taxon>
    </lineage>
</organism>
<reference evidence="2" key="1">
    <citation type="submission" date="2018-04" db="EMBL/GenBank/DDBJ databases">
        <title>Transcriptome assembly of Sipha flava.</title>
        <authorList>
            <person name="Scully E.D."/>
            <person name="Geib S.M."/>
            <person name="Palmer N.A."/>
            <person name="Koch K."/>
            <person name="Bradshaw J."/>
            <person name="Heng-Moss T."/>
            <person name="Sarath G."/>
        </authorList>
    </citation>
    <scope>NUCLEOTIDE SEQUENCE</scope>
</reference>
<dbReference type="EMBL" id="GGMS01012491">
    <property type="protein sequence ID" value="MBY81694.1"/>
    <property type="molecule type" value="Transcribed_RNA"/>
</dbReference>
<evidence type="ECO:0000256" key="1">
    <source>
        <dbReference type="SAM" id="Phobius"/>
    </source>
</evidence>
<accession>A0A2S2QVF4</accession>